<comment type="cofactor">
    <cofactor evidence="1 6">
        <name>FAD</name>
        <dbReference type="ChEBI" id="CHEBI:57692"/>
    </cofactor>
</comment>
<dbReference type="GO" id="GO:0003995">
    <property type="term" value="F:acyl-CoA dehydrogenase activity"/>
    <property type="evidence" value="ECO:0007669"/>
    <property type="project" value="TreeGrafter"/>
</dbReference>
<protein>
    <submittedName>
        <fullName evidence="10">Pimeloyl-CoA dehydrogenase small subunit</fullName>
    </submittedName>
</protein>
<dbReference type="Gene3D" id="1.10.540.10">
    <property type="entry name" value="Acyl-CoA dehydrogenase/oxidase, N-terminal domain"/>
    <property type="match status" value="1"/>
</dbReference>
<dbReference type="GO" id="GO:0050660">
    <property type="term" value="F:flavin adenine dinucleotide binding"/>
    <property type="evidence" value="ECO:0007669"/>
    <property type="project" value="InterPro"/>
</dbReference>
<evidence type="ECO:0000256" key="1">
    <source>
        <dbReference type="ARBA" id="ARBA00001974"/>
    </source>
</evidence>
<gene>
    <name evidence="10" type="ORF">CLH61_12115</name>
</gene>
<organism evidence="10 11">
    <name type="scientific">Marinobacter profundi</name>
    <dbReference type="NCBI Taxonomy" id="2666256"/>
    <lineage>
        <taxon>Bacteria</taxon>
        <taxon>Pseudomonadati</taxon>
        <taxon>Pseudomonadota</taxon>
        <taxon>Gammaproteobacteria</taxon>
        <taxon>Pseudomonadales</taxon>
        <taxon>Marinobacteraceae</taxon>
        <taxon>Marinobacter</taxon>
    </lineage>
</organism>
<dbReference type="InterPro" id="IPR006091">
    <property type="entry name" value="Acyl-CoA_Oxase/DH_mid-dom"/>
</dbReference>
<dbReference type="Proteomes" id="UP000231409">
    <property type="component" value="Unassembled WGS sequence"/>
</dbReference>
<dbReference type="InterPro" id="IPR009075">
    <property type="entry name" value="AcylCo_DH/oxidase_C"/>
</dbReference>
<accession>A0A2G1UJB3</accession>
<dbReference type="InterPro" id="IPR009100">
    <property type="entry name" value="AcylCoA_DH/oxidase_NM_dom_sf"/>
</dbReference>
<dbReference type="PANTHER" id="PTHR43884">
    <property type="entry name" value="ACYL-COA DEHYDROGENASE"/>
    <property type="match status" value="1"/>
</dbReference>
<comment type="similarity">
    <text evidence="2 6">Belongs to the acyl-CoA dehydrogenase family.</text>
</comment>
<proteinExistence type="inferred from homology"/>
<evidence type="ECO:0000313" key="10">
    <source>
        <dbReference type="EMBL" id="PHQ14509.1"/>
    </source>
</evidence>
<evidence type="ECO:0000256" key="5">
    <source>
        <dbReference type="ARBA" id="ARBA00023002"/>
    </source>
</evidence>
<feature type="domain" description="Acyl-CoA dehydrogenase/oxidase N-terminal" evidence="9">
    <location>
        <begin position="6"/>
        <end position="117"/>
    </location>
</feature>
<name>A0A2G1UJB3_9GAMM</name>
<feature type="domain" description="Acyl-CoA dehydrogenase/oxidase C-terminal" evidence="7">
    <location>
        <begin position="227"/>
        <end position="374"/>
    </location>
</feature>
<evidence type="ECO:0000259" key="9">
    <source>
        <dbReference type="Pfam" id="PF02771"/>
    </source>
</evidence>
<keyword evidence="4 6" id="KW-0274">FAD</keyword>
<dbReference type="InterPro" id="IPR046373">
    <property type="entry name" value="Acyl-CoA_Oxase/DH_mid-dom_sf"/>
</dbReference>
<dbReference type="SUPFAM" id="SSF47203">
    <property type="entry name" value="Acyl-CoA dehydrogenase C-terminal domain-like"/>
    <property type="match status" value="1"/>
</dbReference>
<sequence>MNFSFTEEQQMLQDSAARFVGQDYSFDRRQQDVGRTTGFDPELWQQFADLGWLAVPFEEEHGGFGGNATDLMLLMEQMGKGLVAAPYLATVLLFGKLVEAGTVGDLRDDLLTRVIAGQLQGGVAFMERQARYALADTSTRASRTAAGFELSGEKTLVLNGPVADKLIVSARTGGAQQDEAGISLFLLDRTTPGLELTDFRLMDGQPVANLRLTRVQVTADQLVGPENDGLALLQRVIDEALPGVCAEALGLMTHLTNTTIEYTRARKQFGVAIGSFQVLQHRMVDMFTACEEIRSLLYRAVCSADKPGTAEHRRNLHALKVLTGRRGKRVGNEAIQLHGGMGITDELDVGHYVKHLMVLNSLFGDADYHQQQLATLSLPM</sequence>
<comment type="caution">
    <text evidence="10">The sequence shown here is derived from an EMBL/GenBank/DDBJ whole genome shotgun (WGS) entry which is preliminary data.</text>
</comment>
<keyword evidence="3 6" id="KW-0285">Flavoprotein</keyword>
<dbReference type="InterPro" id="IPR013786">
    <property type="entry name" value="AcylCoA_DH/ox_N"/>
</dbReference>
<dbReference type="AlphaFoldDB" id="A0A2G1UJB3"/>
<evidence type="ECO:0000256" key="4">
    <source>
        <dbReference type="ARBA" id="ARBA00022827"/>
    </source>
</evidence>
<dbReference type="CDD" id="cd00567">
    <property type="entry name" value="ACAD"/>
    <property type="match status" value="1"/>
</dbReference>
<reference evidence="10 11" key="1">
    <citation type="submission" date="2017-09" db="EMBL/GenBank/DDBJ databases">
        <title>The draft genome sequences of Marinobacter sp. PWS21.</title>
        <authorList>
            <person name="Cao J."/>
        </authorList>
    </citation>
    <scope>NUCLEOTIDE SEQUENCE [LARGE SCALE GENOMIC DNA]</scope>
    <source>
        <strain evidence="10 11">PWS21</strain>
    </source>
</reference>
<evidence type="ECO:0000259" key="8">
    <source>
        <dbReference type="Pfam" id="PF02770"/>
    </source>
</evidence>
<dbReference type="Pfam" id="PF00441">
    <property type="entry name" value="Acyl-CoA_dh_1"/>
    <property type="match status" value="1"/>
</dbReference>
<keyword evidence="11" id="KW-1185">Reference proteome</keyword>
<evidence type="ECO:0000313" key="11">
    <source>
        <dbReference type="Proteomes" id="UP000231409"/>
    </source>
</evidence>
<evidence type="ECO:0000256" key="3">
    <source>
        <dbReference type="ARBA" id="ARBA00022630"/>
    </source>
</evidence>
<dbReference type="PANTHER" id="PTHR43884:SF20">
    <property type="entry name" value="ACYL-COA DEHYDROGENASE FADE28"/>
    <property type="match status" value="1"/>
</dbReference>
<dbReference type="InterPro" id="IPR037069">
    <property type="entry name" value="AcylCoA_DH/ox_N_sf"/>
</dbReference>
<evidence type="ECO:0000259" key="7">
    <source>
        <dbReference type="Pfam" id="PF00441"/>
    </source>
</evidence>
<dbReference type="Pfam" id="PF02770">
    <property type="entry name" value="Acyl-CoA_dh_M"/>
    <property type="match status" value="1"/>
</dbReference>
<dbReference type="Pfam" id="PF02771">
    <property type="entry name" value="Acyl-CoA_dh_N"/>
    <property type="match status" value="1"/>
</dbReference>
<feature type="domain" description="Acyl-CoA oxidase/dehydrogenase middle" evidence="8">
    <location>
        <begin position="124"/>
        <end position="214"/>
    </location>
</feature>
<dbReference type="InterPro" id="IPR036250">
    <property type="entry name" value="AcylCo_DH-like_C"/>
</dbReference>
<evidence type="ECO:0000256" key="6">
    <source>
        <dbReference type="RuleBase" id="RU362125"/>
    </source>
</evidence>
<dbReference type="Gene3D" id="2.40.110.10">
    <property type="entry name" value="Butyryl-CoA Dehydrogenase, subunit A, domain 2"/>
    <property type="match status" value="1"/>
</dbReference>
<keyword evidence="5 6" id="KW-0560">Oxidoreductase</keyword>
<dbReference type="EMBL" id="NTFH01000009">
    <property type="protein sequence ID" value="PHQ14509.1"/>
    <property type="molecule type" value="Genomic_DNA"/>
</dbReference>
<dbReference type="SUPFAM" id="SSF56645">
    <property type="entry name" value="Acyl-CoA dehydrogenase NM domain-like"/>
    <property type="match status" value="1"/>
</dbReference>
<dbReference type="Gene3D" id="1.20.140.10">
    <property type="entry name" value="Butyryl-CoA Dehydrogenase, subunit A, domain 3"/>
    <property type="match status" value="1"/>
</dbReference>
<evidence type="ECO:0000256" key="2">
    <source>
        <dbReference type="ARBA" id="ARBA00009347"/>
    </source>
</evidence>